<feature type="coiled-coil region" evidence="3">
    <location>
        <begin position="858"/>
        <end position="893"/>
    </location>
</feature>
<dbReference type="PROSITE" id="PS50123">
    <property type="entry name" value="CHER"/>
    <property type="match status" value="1"/>
</dbReference>
<dbReference type="EMBL" id="CP031093">
    <property type="protein sequence ID" value="QCF25481.1"/>
    <property type="molecule type" value="Genomic_DNA"/>
</dbReference>
<evidence type="ECO:0000313" key="12">
    <source>
        <dbReference type="Proteomes" id="UP000298049"/>
    </source>
</evidence>
<dbReference type="InterPro" id="IPR029063">
    <property type="entry name" value="SAM-dependent_MTases_sf"/>
</dbReference>
<dbReference type="InterPro" id="IPR035919">
    <property type="entry name" value="EAL_sf"/>
</dbReference>
<keyword evidence="2" id="KW-0145">Chemotaxis</keyword>
<dbReference type="InterPro" id="IPR000780">
    <property type="entry name" value="CheR_MeTrfase"/>
</dbReference>
<dbReference type="PROSITE" id="PS50112">
    <property type="entry name" value="PAS"/>
    <property type="match status" value="2"/>
</dbReference>
<evidence type="ECO:0000259" key="9">
    <source>
        <dbReference type="PROSITE" id="PS50883"/>
    </source>
</evidence>
<dbReference type="OrthoDB" id="9816309at2"/>
<feature type="active site" evidence="2">
    <location>
        <position position="34"/>
    </location>
</feature>
<dbReference type="InterPro" id="IPR052155">
    <property type="entry name" value="Biofilm_reg_signaling"/>
</dbReference>
<evidence type="ECO:0000259" key="5">
    <source>
        <dbReference type="PROSITE" id="PS50112"/>
    </source>
</evidence>
<keyword evidence="2" id="KW-0378">Hydrolase</keyword>
<dbReference type="SMART" id="SM00267">
    <property type="entry name" value="GGDEF"/>
    <property type="match status" value="1"/>
</dbReference>
<feature type="domain" description="CheR-type methyltransferase" evidence="8">
    <location>
        <begin position="229"/>
        <end position="492"/>
    </location>
</feature>
<dbReference type="GO" id="GO:0008757">
    <property type="term" value="F:S-adenosylmethionine-dependent methyltransferase activity"/>
    <property type="evidence" value="ECO:0007669"/>
    <property type="project" value="InterPro"/>
</dbReference>
<dbReference type="PRINTS" id="PR00996">
    <property type="entry name" value="CHERMTFRASE"/>
</dbReference>
<dbReference type="Pfam" id="PF08447">
    <property type="entry name" value="PAS_3"/>
    <property type="match status" value="1"/>
</dbReference>
<dbReference type="InterPro" id="IPR043128">
    <property type="entry name" value="Rev_trsase/Diguanyl_cyclase"/>
</dbReference>
<dbReference type="SUPFAM" id="SSF53335">
    <property type="entry name" value="S-adenosyl-L-methionine-dependent methyltransferases"/>
    <property type="match status" value="1"/>
</dbReference>
<reference evidence="11 12" key="1">
    <citation type="submission" date="2018-07" db="EMBL/GenBank/DDBJ databases">
        <title>Marsedoiliclastica nanhaica gen. nov. sp. nov., a novel marine hydrocarbonoclastic bacterium isolated from an in-situ enriched hydrocarbon-degrading consortium in deep-sea sediment.</title>
        <authorList>
            <person name="Dong C."/>
            <person name="Ma T."/>
            <person name="Liu R."/>
            <person name="Shao Z."/>
        </authorList>
    </citation>
    <scope>NUCLEOTIDE SEQUENCE [LARGE SCALE GENOMIC DNA]</scope>
    <source>
        <strain evidence="12">soil36-7</strain>
    </source>
</reference>
<evidence type="ECO:0000259" key="8">
    <source>
        <dbReference type="PROSITE" id="PS50123"/>
    </source>
</evidence>
<dbReference type="InterPro" id="IPR013655">
    <property type="entry name" value="PAS_fold_3"/>
</dbReference>
<dbReference type="SMART" id="SM00052">
    <property type="entry name" value="EAL"/>
    <property type="match status" value="1"/>
</dbReference>
<dbReference type="CDD" id="cd16434">
    <property type="entry name" value="CheB-CheR_fusion"/>
    <property type="match status" value="1"/>
</dbReference>
<feature type="domain" description="PAS" evidence="5">
    <location>
        <begin position="1031"/>
        <end position="1105"/>
    </location>
</feature>
<dbReference type="InterPro" id="IPR000160">
    <property type="entry name" value="GGDEF_dom"/>
</dbReference>
<dbReference type="Pfam" id="PF00563">
    <property type="entry name" value="EAL"/>
    <property type="match status" value="1"/>
</dbReference>
<dbReference type="GO" id="GO:0000156">
    <property type="term" value="F:phosphorelay response regulator activity"/>
    <property type="evidence" value="ECO:0007669"/>
    <property type="project" value="InterPro"/>
</dbReference>
<keyword evidence="12" id="KW-1185">Reference proteome</keyword>
<dbReference type="SMART" id="SM00086">
    <property type="entry name" value="PAC"/>
    <property type="match status" value="2"/>
</dbReference>
<feature type="compositionally biased region" description="Polar residues" evidence="4">
    <location>
        <begin position="516"/>
        <end position="527"/>
    </location>
</feature>
<evidence type="ECO:0000256" key="1">
    <source>
        <dbReference type="ARBA" id="ARBA00001946"/>
    </source>
</evidence>
<feature type="region of interest" description="Disordered" evidence="4">
    <location>
        <begin position="498"/>
        <end position="527"/>
    </location>
</feature>
<dbReference type="SUPFAM" id="SSF55073">
    <property type="entry name" value="Nucleotide cyclase"/>
    <property type="match status" value="1"/>
</dbReference>
<dbReference type="RefSeq" id="WP_136547802.1">
    <property type="nucleotide sequence ID" value="NZ_CP031093.1"/>
</dbReference>
<dbReference type="SUPFAM" id="SSF52738">
    <property type="entry name" value="Methylesterase CheB, C-terminal domain"/>
    <property type="match status" value="1"/>
</dbReference>
<gene>
    <name evidence="11" type="ORF">soil367_05805</name>
</gene>
<evidence type="ECO:0000313" key="11">
    <source>
        <dbReference type="EMBL" id="QCF25481.1"/>
    </source>
</evidence>
<dbReference type="FunFam" id="3.30.70.270:FF:000001">
    <property type="entry name" value="Diguanylate cyclase domain protein"/>
    <property type="match status" value="1"/>
</dbReference>
<feature type="domain" description="PAC" evidence="6">
    <location>
        <begin position="1110"/>
        <end position="1162"/>
    </location>
</feature>
<evidence type="ECO:0000256" key="4">
    <source>
        <dbReference type="SAM" id="MobiDB-lite"/>
    </source>
</evidence>
<dbReference type="InterPro" id="IPR022642">
    <property type="entry name" value="CheR_C"/>
</dbReference>
<protein>
    <submittedName>
        <fullName evidence="11">EAL domain-containing protein</fullName>
    </submittedName>
</protein>
<dbReference type="Gene3D" id="3.30.450.20">
    <property type="entry name" value="PAS domain"/>
    <property type="match status" value="3"/>
</dbReference>
<dbReference type="PROSITE" id="PS50113">
    <property type="entry name" value="PAC"/>
    <property type="match status" value="1"/>
</dbReference>
<feature type="domain" description="EAL" evidence="9">
    <location>
        <begin position="1338"/>
        <end position="1594"/>
    </location>
</feature>
<dbReference type="InterPro" id="IPR000014">
    <property type="entry name" value="PAS"/>
</dbReference>
<dbReference type="PROSITE" id="PS50122">
    <property type="entry name" value="CHEB"/>
    <property type="match status" value="1"/>
</dbReference>
<dbReference type="SUPFAM" id="SSF141868">
    <property type="entry name" value="EAL domain-like"/>
    <property type="match status" value="1"/>
</dbReference>
<dbReference type="SMART" id="SM00138">
    <property type="entry name" value="MeTrc"/>
    <property type="match status" value="1"/>
</dbReference>
<dbReference type="InterPro" id="IPR000700">
    <property type="entry name" value="PAS-assoc_C"/>
</dbReference>
<dbReference type="SUPFAM" id="SSF55785">
    <property type="entry name" value="PYP-like sensor domain (PAS domain)"/>
    <property type="match status" value="2"/>
</dbReference>
<dbReference type="Gene3D" id="3.20.20.450">
    <property type="entry name" value="EAL domain"/>
    <property type="match status" value="1"/>
</dbReference>
<dbReference type="InterPro" id="IPR001633">
    <property type="entry name" value="EAL_dom"/>
</dbReference>
<evidence type="ECO:0000256" key="3">
    <source>
        <dbReference type="SAM" id="Coils"/>
    </source>
</evidence>
<name>A0A4P7XEY5_9ALTE</name>
<dbReference type="PANTHER" id="PTHR44757">
    <property type="entry name" value="DIGUANYLATE CYCLASE DGCP"/>
    <property type="match status" value="1"/>
</dbReference>
<dbReference type="InterPro" id="IPR013656">
    <property type="entry name" value="PAS_4"/>
</dbReference>
<feature type="coiled-coil region" evidence="3">
    <location>
        <begin position="667"/>
        <end position="743"/>
    </location>
</feature>
<dbReference type="PROSITE" id="PS50883">
    <property type="entry name" value="EAL"/>
    <property type="match status" value="1"/>
</dbReference>
<dbReference type="Pfam" id="PF13596">
    <property type="entry name" value="PAS_10"/>
    <property type="match status" value="1"/>
</dbReference>
<dbReference type="NCBIfam" id="TIGR00229">
    <property type="entry name" value="sensory_box"/>
    <property type="match status" value="2"/>
</dbReference>
<dbReference type="Pfam" id="PF00990">
    <property type="entry name" value="GGDEF"/>
    <property type="match status" value="1"/>
</dbReference>
<dbReference type="GO" id="GO:0006935">
    <property type="term" value="P:chemotaxis"/>
    <property type="evidence" value="ECO:0007669"/>
    <property type="project" value="UniProtKB-UniRule"/>
</dbReference>
<dbReference type="CDD" id="cd01948">
    <property type="entry name" value="EAL"/>
    <property type="match status" value="1"/>
</dbReference>
<dbReference type="Gene3D" id="3.40.50.150">
    <property type="entry name" value="Vaccinia Virus protein VP39"/>
    <property type="match status" value="1"/>
</dbReference>
<comment type="cofactor">
    <cofactor evidence="1">
        <name>Mg(2+)</name>
        <dbReference type="ChEBI" id="CHEBI:18420"/>
    </cofactor>
</comment>
<dbReference type="InterPro" id="IPR001610">
    <property type="entry name" value="PAC"/>
</dbReference>
<dbReference type="Gene3D" id="3.30.70.270">
    <property type="match status" value="1"/>
</dbReference>
<dbReference type="KEGG" id="hmi:soil367_05805"/>
<dbReference type="Proteomes" id="UP000298049">
    <property type="component" value="Chromosome"/>
</dbReference>
<dbReference type="InterPro" id="IPR029787">
    <property type="entry name" value="Nucleotide_cyclase"/>
</dbReference>
<sequence length="1595" mass="178782">MDNNNAAEQESESGKEQDAGTARSRVPIVGIGASAGGLEALQGFFEACPADSGLAFVVLMHLPPEARSSLPEILRQTNDMDVVPVVDDMTVEINRIHVLSPDFTLSLEDGRFRTHALEQEHPDQVVDQFFQSLANHSGDRGVGVVLSGNGTDGSEGAKLIREMDGLVMVQDPDQAGFPGMPCAVISRDLGDVVTRVEDMPGRLMDYIQHALRFDFPEGHKAEPGYSETLREYIRFVSNERPNDFTRYKEKTLVRRIYRRMGLCHKSSEEAYLALLEQSDEEADQLYRDLLISVTAFFRDPASITALDHLALANLVDRTDTQQAIRVWVPGCATGEEAYTIAMLLHERLAESGRKPLIQIFATDIDEQALDIARQGLYPETISNSVPATLLERYFIREGDYFRVRKEIREEIVFAFQNLISGAPFSQLDLVSCRNLLIYLKLDVQNQIMGLFHFALRANGFLFLGSSETIGRKDDLFAPIDRRHRLYQRKQARRQAPDLPFAAGKTPPAARGAYVSPSASRGTQHTRSVSLGERVQRHLVNHFAPPSVLVTREGEALYFVGETGPYLKLPSGEPSRNLFDMARGVVKSKLRTLFRQATETGSLARSDLIRVGNEEGAGNAVLTVAPLAFGDLVHYLVVFEDRSSQPQSQNSSETGAPTAASVQEPALVRQLEDELQLTRAELHSTIDELETSNQELKVSHEEAISMNEELQSTNEELETSKEELQSLNEEMSTVNSELQTKVDQLDHAYSDLDNLLKSISSATLFIDASLCIRLFTPNCRNLFNLVPTDVGRPLDEIKFKVHDPELLKDAAVSLETLETLENEVKSEKGQWQLRRISPYRTSNNKIDGVVITYTNIDRLKAAQDELNQLTCTLEERVEERTRQLQANIREREQAARERDVFFELSSLPFFVLNEEGYFQRVNPAWTRAFGWEEETLKHKPYLDFIHPEDVAQFTGKLEHLRQDGGSANINARFCVQDGSYSWLEWHMEANEGGSLLGVIRDVSEQMQSAQAVQRAQEELEKQVNKRTEQLQAEKELAHVTLMSIGEAVITTDLEGRVTSMNPVAERLTGWDASLAIGYPAAEVLELRHEESNEALGDPINLVLQKSKTVAVPEPAVLVRRDGASVHIDASVSPVYSNRGSLLGAVAVFFDVSYARELTKRVRHRAAHDDLTGLINRGEFESRLQTVVASARDDGKAHALLFMDLDRFKIVNDTCGHAAGDELLRQISRELQTHIRQRDTLARIGGDEFALILENCNSEQAYRVADEMLAFMRNFRFSWEDKTFRLGISVGIALIDHSAASVSQVLHNADSACYMAKEAGRDRIYVFDENVVEDHNQNTAMYWVSVVSQALEQDNIELMAQPIVALGTGEQRGSHFEILSRLRDENGQMIPPASFINAAERYNLMPRLDRYVVAKVFKWLADNPTVIEGLDMCSINVSASTLGDDRFPSFLETLLKQYRIPTEKVCFEITETTAIRNLAKTIELAEEFKRLGFLFSLDDFGSGFASYHYLKRLPVDFLKIDGEFVRNILDDPMDEAMVRSMNEIGHIMGKKTIAEYVESEKLLEKLKEIGVDYVQGYSVGYPGQLSATAVVADSTQA</sequence>
<dbReference type="PROSITE" id="PS50887">
    <property type="entry name" value="GGDEF"/>
    <property type="match status" value="1"/>
</dbReference>
<feature type="domain" description="CheB-type methylesterase" evidence="7">
    <location>
        <begin position="22"/>
        <end position="210"/>
    </location>
</feature>
<dbReference type="Gene3D" id="3.40.50.180">
    <property type="entry name" value="Methylesterase CheB, C-terminal domain"/>
    <property type="match status" value="1"/>
</dbReference>
<dbReference type="CDD" id="cd00130">
    <property type="entry name" value="PAS"/>
    <property type="match status" value="2"/>
</dbReference>
<evidence type="ECO:0000259" key="7">
    <source>
        <dbReference type="PROSITE" id="PS50122"/>
    </source>
</evidence>
<dbReference type="NCBIfam" id="TIGR00254">
    <property type="entry name" value="GGDEF"/>
    <property type="match status" value="1"/>
</dbReference>
<evidence type="ECO:0000256" key="2">
    <source>
        <dbReference type="PROSITE-ProRule" id="PRU00050"/>
    </source>
</evidence>
<evidence type="ECO:0000259" key="10">
    <source>
        <dbReference type="PROSITE" id="PS50887"/>
    </source>
</evidence>
<dbReference type="InterPro" id="IPR035909">
    <property type="entry name" value="CheB_C"/>
</dbReference>
<feature type="active site" evidence="2">
    <location>
        <position position="61"/>
    </location>
</feature>
<dbReference type="SMART" id="SM00091">
    <property type="entry name" value="PAS"/>
    <property type="match status" value="3"/>
</dbReference>
<dbReference type="Pfam" id="PF08448">
    <property type="entry name" value="PAS_4"/>
    <property type="match status" value="1"/>
</dbReference>
<dbReference type="CDD" id="cd01949">
    <property type="entry name" value="GGDEF"/>
    <property type="match status" value="1"/>
</dbReference>
<dbReference type="PANTHER" id="PTHR44757:SF4">
    <property type="entry name" value="DIGUANYLATE CYCLASE DGCE-RELATED"/>
    <property type="match status" value="1"/>
</dbReference>
<feature type="region of interest" description="Disordered" evidence="4">
    <location>
        <begin position="1"/>
        <end position="22"/>
    </location>
</feature>
<dbReference type="SUPFAM" id="SSF47757">
    <property type="entry name" value="Chemotaxis receptor methyltransferase CheR, N-terminal domain"/>
    <property type="match status" value="1"/>
</dbReference>
<dbReference type="GO" id="GO:0008984">
    <property type="term" value="F:protein-glutamate methylesterase activity"/>
    <property type="evidence" value="ECO:0007669"/>
    <property type="project" value="InterPro"/>
</dbReference>
<dbReference type="GO" id="GO:0005737">
    <property type="term" value="C:cytoplasm"/>
    <property type="evidence" value="ECO:0007669"/>
    <property type="project" value="InterPro"/>
</dbReference>
<dbReference type="Pfam" id="PF01739">
    <property type="entry name" value="CheR"/>
    <property type="match status" value="1"/>
</dbReference>
<proteinExistence type="predicted"/>
<feature type="domain" description="PAS" evidence="5">
    <location>
        <begin position="907"/>
        <end position="963"/>
    </location>
</feature>
<feature type="domain" description="GGDEF" evidence="10">
    <location>
        <begin position="1194"/>
        <end position="1327"/>
    </location>
</feature>
<feature type="coiled-coil region" evidence="3">
    <location>
        <begin position="1001"/>
        <end position="1035"/>
    </location>
</feature>
<dbReference type="InterPro" id="IPR000673">
    <property type="entry name" value="Sig_transdc_resp-reg_Me-estase"/>
</dbReference>
<accession>A0A4P7XEY5</accession>
<organism evidence="11 12">
    <name type="scientific">Hydrocarboniclastica marina</name>
    <dbReference type="NCBI Taxonomy" id="2259620"/>
    <lineage>
        <taxon>Bacteria</taxon>
        <taxon>Pseudomonadati</taxon>
        <taxon>Pseudomonadota</taxon>
        <taxon>Gammaproteobacteria</taxon>
        <taxon>Alteromonadales</taxon>
        <taxon>Alteromonadaceae</taxon>
        <taxon>Hydrocarboniclastica</taxon>
    </lineage>
</organism>
<dbReference type="InterPro" id="IPR035965">
    <property type="entry name" value="PAS-like_dom_sf"/>
</dbReference>
<evidence type="ECO:0000259" key="6">
    <source>
        <dbReference type="PROSITE" id="PS50113"/>
    </source>
</evidence>
<dbReference type="Pfam" id="PF01339">
    <property type="entry name" value="CheB_methylest"/>
    <property type="match status" value="1"/>
</dbReference>
<keyword evidence="3" id="KW-0175">Coiled coil</keyword>
<feature type="active site" evidence="2">
    <location>
        <position position="152"/>
    </location>
</feature>